<evidence type="ECO:0000313" key="2">
    <source>
        <dbReference type="EMBL" id="OMO63790.1"/>
    </source>
</evidence>
<dbReference type="EMBL" id="AWWV01012873">
    <property type="protein sequence ID" value="OMO63790.1"/>
    <property type="molecule type" value="Genomic_DNA"/>
</dbReference>
<sequence>MMQSSPSASLVHSSQVESSSSKFPVTLSRYETNFDGALAEGLLGGLAGTPVSSIIPLLGLKSDLRFLYFFLARRRASSLKSVPVGYPQWCSP</sequence>
<keyword evidence="3" id="KW-1185">Reference proteome</keyword>
<gene>
    <name evidence="2" type="ORF">CCACVL1_22289</name>
</gene>
<name>A0A1R3H0L3_COCAP</name>
<feature type="region of interest" description="Disordered" evidence="1">
    <location>
        <begin position="1"/>
        <end position="22"/>
    </location>
</feature>
<proteinExistence type="predicted"/>
<reference evidence="2 3" key="1">
    <citation type="submission" date="2013-09" db="EMBL/GenBank/DDBJ databases">
        <title>Corchorus capsularis genome sequencing.</title>
        <authorList>
            <person name="Alam M."/>
            <person name="Haque M.S."/>
            <person name="Islam M.S."/>
            <person name="Emdad E.M."/>
            <person name="Islam M.M."/>
            <person name="Ahmed B."/>
            <person name="Halim A."/>
            <person name="Hossen Q.M.M."/>
            <person name="Hossain M.Z."/>
            <person name="Ahmed R."/>
            <person name="Khan M.M."/>
            <person name="Islam R."/>
            <person name="Rashid M.M."/>
            <person name="Khan S.A."/>
            <person name="Rahman M.S."/>
            <person name="Alam M."/>
        </authorList>
    </citation>
    <scope>NUCLEOTIDE SEQUENCE [LARGE SCALE GENOMIC DNA]</scope>
    <source>
        <strain evidence="3">cv. CVL-1</strain>
        <tissue evidence="2">Whole seedling</tissue>
    </source>
</reference>
<evidence type="ECO:0000256" key="1">
    <source>
        <dbReference type="SAM" id="MobiDB-lite"/>
    </source>
</evidence>
<dbReference type="Gramene" id="OMO63790">
    <property type="protein sequence ID" value="OMO63790"/>
    <property type="gene ID" value="CCACVL1_22289"/>
</dbReference>
<protein>
    <submittedName>
        <fullName evidence="2">Sulfate ABC transporter, inner membrane subunit CysT</fullName>
    </submittedName>
</protein>
<evidence type="ECO:0000313" key="3">
    <source>
        <dbReference type="Proteomes" id="UP000188268"/>
    </source>
</evidence>
<dbReference type="AlphaFoldDB" id="A0A1R3H0L3"/>
<organism evidence="2 3">
    <name type="scientific">Corchorus capsularis</name>
    <name type="common">Jute</name>
    <dbReference type="NCBI Taxonomy" id="210143"/>
    <lineage>
        <taxon>Eukaryota</taxon>
        <taxon>Viridiplantae</taxon>
        <taxon>Streptophyta</taxon>
        <taxon>Embryophyta</taxon>
        <taxon>Tracheophyta</taxon>
        <taxon>Spermatophyta</taxon>
        <taxon>Magnoliopsida</taxon>
        <taxon>eudicotyledons</taxon>
        <taxon>Gunneridae</taxon>
        <taxon>Pentapetalae</taxon>
        <taxon>rosids</taxon>
        <taxon>malvids</taxon>
        <taxon>Malvales</taxon>
        <taxon>Malvaceae</taxon>
        <taxon>Grewioideae</taxon>
        <taxon>Apeibeae</taxon>
        <taxon>Corchorus</taxon>
    </lineage>
</organism>
<dbReference type="Proteomes" id="UP000188268">
    <property type="component" value="Unassembled WGS sequence"/>
</dbReference>
<comment type="caution">
    <text evidence="2">The sequence shown here is derived from an EMBL/GenBank/DDBJ whole genome shotgun (WGS) entry which is preliminary data.</text>
</comment>
<feature type="compositionally biased region" description="Low complexity" evidence="1">
    <location>
        <begin position="7"/>
        <end position="22"/>
    </location>
</feature>
<accession>A0A1R3H0L3</accession>